<dbReference type="RefSeq" id="XP_040695341.1">
    <property type="nucleotide sequence ID" value="XM_040830181.1"/>
</dbReference>
<dbReference type="Pfam" id="PF02801">
    <property type="entry name" value="Ketoacyl-synt_C"/>
    <property type="match status" value="1"/>
</dbReference>
<dbReference type="VEuPathDB" id="FungiDB:ASPWEDRAFT_167672"/>
<dbReference type="InterPro" id="IPR016039">
    <property type="entry name" value="Thiolase-like"/>
</dbReference>
<dbReference type="Pfam" id="PF00698">
    <property type="entry name" value="Acyl_transf_1"/>
    <property type="match status" value="2"/>
</dbReference>
<dbReference type="InterPro" id="IPR001227">
    <property type="entry name" value="Ac_transferase_dom_sf"/>
</dbReference>
<evidence type="ECO:0000256" key="2">
    <source>
        <dbReference type="ARBA" id="ARBA00022553"/>
    </source>
</evidence>
<dbReference type="PANTHER" id="PTHR43775">
    <property type="entry name" value="FATTY ACID SYNTHASE"/>
    <property type="match status" value="1"/>
</dbReference>
<dbReference type="InterPro" id="IPR016036">
    <property type="entry name" value="Malonyl_transacylase_ACP-bd"/>
</dbReference>
<name>A0A1L9S3D4_ASPWE</name>
<feature type="domain" description="Ketosynthase family 3 (KS3)" evidence="4">
    <location>
        <begin position="2"/>
        <end position="404"/>
    </location>
</feature>
<dbReference type="SUPFAM" id="SSF55048">
    <property type="entry name" value="Probable ACP-binding domain of malonyl-CoA ACP transacylase"/>
    <property type="match status" value="1"/>
</dbReference>
<sequence length="839" mass="91426">MSTPIAICGIGLRLPGGISTPAQLWDFLLEKKNAKSRVPESRYNVSSYYSKSGGNGVIKTEHGYFLDDNLAALDTSFFSFTKVELEAVDPQQRLLLEVVRECLESAGEVDYRGKDIGCFVGSYGDDWIQNLFHDPQMYSKYPLMVGGDFSIPNRILYEYDLRGPSMMIRTACSSATVGLHEACLAIQRGECSAAIVGGCNLVMSPTMTAIMSRKEFSRMTPPPRPLMPTLMDMAVERPSMPSISNHWQMPFVMETNKSCYQGHCNKLRWQNQWTYAAAGIDDISDTPFVECHGTGTAVGDPIEVAAIANTFGDRGIYIGAVKPNIGHSEGASGLTSLIKAVLALENQVVPPNINFNTPNPRIPFAEKKLTVPVESTPWPQDRDVRISVNSFGMGGVNAHVVLESAESFTPPCSPTEATAKAVSLLVFSANTSSSLHRLMDEHQQYLQIHPDSLANMAYTLGVRREHLPFRAASIVRQGSSIAVTTQMTKSSSSPPKVVFVFTGQGAQWPGVGVALYKSNPTFRRSILGLEEILCTLPQAPTWSIIDEMMNPVEKITPYAVVGHSSGELAAAYTAGKLTAREAFIFAFYRGVLSEHVKKTGGMAAVGMCKEETNQFLVPGVAIACDNSPSSVTISGDLEELVNVIQAIKKPRPDVLVRQLKVDLAYHSPHMKDLGDTYRSHMECFATNSSTARSPPVHFYSSVTGTCLDDSATLGPQYWQSNLESPVLFRTAIQGLISDNNGQFLFLEIGLHSALSGPTWSKGFGKPVNENVIQDDQVEIEVDTVGVNFKDVLVTLGIVNVADNRLGLEATGVVRKAQKCAIFPPETVSLQSVQDVLQQR</sequence>
<dbReference type="InterPro" id="IPR014043">
    <property type="entry name" value="Acyl_transferase_dom"/>
</dbReference>
<dbReference type="SMART" id="SM00825">
    <property type="entry name" value="PKS_KS"/>
    <property type="match status" value="1"/>
</dbReference>
<evidence type="ECO:0000256" key="1">
    <source>
        <dbReference type="ARBA" id="ARBA00022450"/>
    </source>
</evidence>
<dbReference type="GeneID" id="63746029"/>
<keyword evidence="2" id="KW-0597">Phosphoprotein</keyword>
<evidence type="ECO:0000313" key="6">
    <source>
        <dbReference type="Proteomes" id="UP000184383"/>
    </source>
</evidence>
<dbReference type="PROSITE" id="PS52004">
    <property type="entry name" value="KS3_2"/>
    <property type="match status" value="1"/>
</dbReference>
<dbReference type="SUPFAM" id="SSF50129">
    <property type="entry name" value="GroES-like"/>
    <property type="match status" value="1"/>
</dbReference>
<dbReference type="InterPro" id="IPR014031">
    <property type="entry name" value="Ketoacyl_synth_C"/>
</dbReference>
<dbReference type="PANTHER" id="PTHR43775:SF28">
    <property type="entry name" value="SYNTHASE, PUTATIVE-RELATED"/>
    <property type="match status" value="1"/>
</dbReference>
<dbReference type="InterPro" id="IPR020841">
    <property type="entry name" value="PKS_Beta-ketoAc_synthase_dom"/>
</dbReference>
<gene>
    <name evidence="5" type="ORF">ASPWEDRAFT_167672</name>
</gene>
<dbReference type="InterPro" id="IPR016035">
    <property type="entry name" value="Acyl_Trfase/lysoPLipase"/>
</dbReference>
<dbReference type="GO" id="GO:0006633">
    <property type="term" value="P:fatty acid biosynthetic process"/>
    <property type="evidence" value="ECO:0007669"/>
    <property type="project" value="TreeGrafter"/>
</dbReference>
<protein>
    <recommendedName>
        <fullName evidence="4">Ketosynthase family 3 (KS3) domain-containing protein</fullName>
    </recommendedName>
</protein>
<accession>A0A1L9S3D4</accession>
<dbReference type="Pfam" id="PF00109">
    <property type="entry name" value="ketoacyl-synt"/>
    <property type="match status" value="1"/>
</dbReference>
<proteinExistence type="predicted"/>
<dbReference type="SMART" id="SM00827">
    <property type="entry name" value="PKS_AT"/>
    <property type="match status" value="1"/>
</dbReference>
<keyword evidence="3" id="KW-0808">Transferase</keyword>
<dbReference type="Gene3D" id="3.90.180.10">
    <property type="entry name" value="Medium-chain alcohol dehydrogenases, catalytic domain"/>
    <property type="match status" value="1"/>
</dbReference>
<dbReference type="Proteomes" id="UP000184383">
    <property type="component" value="Unassembled WGS sequence"/>
</dbReference>
<dbReference type="EMBL" id="KV878209">
    <property type="protein sequence ID" value="OJJ41665.1"/>
    <property type="molecule type" value="Genomic_DNA"/>
</dbReference>
<keyword evidence="1" id="KW-0596">Phosphopantetheine</keyword>
<dbReference type="AlphaFoldDB" id="A0A1L9S3D4"/>
<evidence type="ECO:0000256" key="3">
    <source>
        <dbReference type="ARBA" id="ARBA00022679"/>
    </source>
</evidence>
<evidence type="ECO:0000313" key="5">
    <source>
        <dbReference type="EMBL" id="OJJ41665.1"/>
    </source>
</evidence>
<organism evidence="5 6">
    <name type="scientific">Aspergillus wentii DTO 134E9</name>
    <dbReference type="NCBI Taxonomy" id="1073089"/>
    <lineage>
        <taxon>Eukaryota</taxon>
        <taxon>Fungi</taxon>
        <taxon>Dikarya</taxon>
        <taxon>Ascomycota</taxon>
        <taxon>Pezizomycotina</taxon>
        <taxon>Eurotiomycetes</taxon>
        <taxon>Eurotiomycetidae</taxon>
        <taxon>Eurotiales</taxon>
        <taxon>Aspergillaceae</taxon>
        <taxon>Aspergillus</taxon>
        <taxon>Aspergillus subgen. Cremei</taxon>
    </lineage>
</organism>
<dbReference type="Gene3D" id="3.40.47.10">
    <property type="match status" value="2"/>
</dbReference>
<dbReference type="STRING" id="1073089.A0A1L9S3D4"/>
<dbReference type="OrthoDB" id="329835at2759"/>
<evidence type="ECO:0000259" key="4">
    <source>
        <dbReference type="PROSITE" id="PS52004"/>
    </source>
</evidence>
<dbReference type="Gene3D" id="3.40.366.10">
    <property type="entry name" value="Malonyl-Coenzyme A Acyl Carrier Protein, domain 2"/>
    <property type="match status" value="2"/>
</dbReference>
<dbReference type="CDD" id="cd00833">
    <property type="entry name" value="PKS"/>
    <property type="match status" value="1"/>
</dbReference>
<keyword evidence="6" id="KW-1185">Reference proteome</keyword>
<dbReference type="Pfam" id="PF16197">
    <property type="entry name" value="KAsynt_C_assoc"/>
    <property type="match status" value="1"/>
</dbReference>
<dbReference type="InterPro" id="IPR011032">
    <property type="entry name" value="GroES-like_sf"/>
</dbReference>
<dbReference type="Gene3D" id="3.30.70.3290">
    <property type="match status" value="1"/>
</dbReference>
<dbReference type="InterPro" id="IPR032821">
    <property type="entry name" value="PKS_assoc"/>
</dbReference>
<dbReference type="InterPro" id="IPR014030">
    <property type="entry name" value="Ketoacyl_synth_N"/>
</dbReference>
<dbReference type="InterPro" id="IPR050091">
    <property type="entry name" value="PKS_NRPS_Biosynth_Enz"/>
</dbReference>
<dbReference type="SUPFAM" id="SSF52151">
    <property type="entry name" value="FabD/lysophospholipase-like"/>
    <property type="match status" value="1"/>
</dbReference>
<reference evidence="6" key="1">
    <citation type="journal article" date="2017" name="Genome Biol.">
        <title>Comparative genomics reveals high biological diversity and specific adaptations in the industrially and medically important fungal genus Aspergillus.</title>
        <authorList>
            <person name="de Vries R.P."/>
            <person name="Riley R."/>
            <person name="Wiebenga A."/>
            <person name="Aguilar-Osorio G."/>
            <person name="Amillis S."/>
            <person name="Uchima C.A."/>
            <person name="Anderluh G."/>
            <person name="Asadollahi M."/>
            <person name="Askin M."/>
            <person name="Barry K."/>
            <person name="Battaglia E."/>
            <person name="Bayram O."/>
            <person name="Benocci T."/>
            <person name="Braus-Stromeyer S.A."/>
            <person name="Caldana C."/>
            <person name="Canovas D."/>
            <person name="Cerqueira G.C."/>
            <person name="Chen F."/>
            <person name="Chen W."/>
            <person name="Choi C."/>
            <person name="Clum A."/>
            <person name="Dos Santos R.A."/>
            <person name="Damasio A.R."/>
            <person name="Diallinas G."/>
            <person name="Emri T."/>
            <person name="Fekete E."/>
            <person name="Flipphi M."/>
            <person name="Freyberg S."/>
            <person name="Gallo A."/>
            <person name="Gournas C."/>
            <person name="Habgood R."/>
            <person name="Hainaut M."/>
            <person name="Harispe M.L."/>
            <person name="Henrissat B."/>
            <person name="Hilden K.S."/>
            <person name="Hope R."/>
            <person name="Hossain A."/>
            <person name="Karabika E."/>
            <person name="Karaffa L."/>
            <person name="Karanyi Z."/>
            <person name="Krasevec N."/>
            <person name="Kuo A."/>
            <person name="Kusch H."/>
            <person name="LaButti K."/>
            <person name="Lagendijk E.L."/>
            <person name="Lapidus A."/>
            <person name="Levasseur A."/>
            <person name="Lindquist E."/>
            <person name="Lipzen A."/>
            <person name="Logrieco A.F."/>
            <person name="MacCabe A."/>
            <person name="Maekelae M.R."/>
            <person name="Malavazi I."/>
            <person name="Melin P."/>
            <person name="Meyer V."/>
            <person name="Mielnichuk N."/>
            <person name="Miskei M."/>
            <person name="Molnar A.P."/>
            <person name="Mule G."/>
            <person name="Ngan C.Y."/>
            <person name="Orejas M."/>
            <person name="Orosz E."/>
            <person name="Ouedraogo J.P."/>
            <person name="Overkamp K.M."/>
            <person name="Park H.-S."/>
            <person name="Perrone G."/>
            <person name="Piumi F."/>
            <person name="Punt P.J."/>
            <person name="Ram A.F."/>
            <person name="Ramon A."/>
            <person name="Rauscher S."/>
            <person name="Record E."/>
            <person name="Riano-Pachon D.M."/>
            <person name="Robert V."/>
            <person name="Roehrig J."/>
            <person name="Ruller R."/>
            <person name="Salamov A."/>
            <person name="Salih N.S."/>
            <person name="Samson R.A."/>
            <person name="Sandor E."/>
            <person name="Sanguinetti M."/>
            <person name="Schuetze T."/>
            <person name="Sepcic K."/>
            <person name="Shelest E."/>
            <person name="Sherlock G."/>
            <person name="Sophianopoulou V."/>
            <person name="Squina F.M."/>
            <person name="Sun H."/>
            <person name="Susca A."/>
            <person name="Todd R.B."/>
            <person name="Tsang A."/>
            <person name="Unkles S.E."/>
            <person name="van de Wiele N."/>
            <person name="van Rossen-Uffink D."/>
            <person name="Oliveira J.V."/>
            <person name="Vesth T.C."/>
            <person name="Visser J."/>
            <person name="Yu J.-H."/>
            <person name="Zhou M."/>
            <person name="Andersen M.R."/>
            <person name="Archer D.B."/>
            <person name="Baker S.E."/>
            <person name="Benoit I."/>
            <person name="Brakhage A.A."/>
            <person name="Braus G.H."/>
            <person name="Fischer R."/>
            <person name="Frisvad J.C."/>
            <person name="Goldman G.H."/>
            <person name="Houbraken J."/>
            <person name="Oakley B."/>
            <person name="Pocsi I."/>
            <person name="Scazzocchio C."/>
            <person name="Seiboth B."/>
            <person name="vanKuyk P.A."/>
            <person name="Wortman J."/>
            <person name="Dyer P.S."/>
            <person name="Grigoriev I.V."/>
        </authorList>
    </citation>
    <scope>NUCLEOTIDE SEQUENCE [LARGE SCALE GENOMIC DNA]</scope>
    <source>
        <strain evidence="6">DTO 134E9</strain>
    </source>
</reference>
<dbReference type="GO" id="GO:0004312">
    <property type="term" value="F:fatty acid synthase activity"/>
    <property type="evidence" value="ECO:0007669"/>
    <property type="project" value="TreeGrafter"/>
</dbReference>
<dbReference type="GO" id="GO:0044550">
    <property type="term" value="P:secondary metabolite biosynthetic process"/>
    <property type="evidence" value="ECO:0007669"/>
    <property type="project" value="TreeGrafter"/>
</dbReference>
<dbReference type="SUPFAM" id="SSF53901">
    <property type="entry name" value="Thiolase-like"/>
    <property type="match status" value="1"/>
</dbReference>